<name>A0A5K8P4Z7_LISMN</name>
<dbReference type="EMBL" id="AAISWI010000027">
    <property type="protein sequence ID" value="ECH7212729.1"/>
    <property type="molecule type" value="Genomic_DNA"/>
</dbReference>
<dbReference type="InterPro" id="IPR010180">
    <property type="entry name" value="CRISPR-assoc_prot_CXXC-CXXC"/>
</dbReference>
<dbReference type="AlphaFoldDB" id="A0A5K8P4Z7"/>
<gene>
    <name evidence="1" type="primary">cas8a1</name>
    <name evidence="1" type="ORF">FPL45_15475</name>
</gene>
<accession>A0A5K8P4Z7</accession>
<dbReference type="RefSeq" id="WP_031644458.1">
    <property type="nucleotide sequence ID" value="NZ_CM003382.1"/>
</dbReference>
<reference evidence="1 2" key="1">
    <citation type="submission" date="2019-07" db="EMBL/GenBank/DDBJ databases">
        <authorList>
            <consortium name="GenomeTrakr: Next Generation Sequencing Network for Food Pathogen Tracability"/>
        </authorList>
    </citation>
    <scope>NUCLEOTIDE SEQUENCE [LARGE SCALE GENOMIC DNA]</scope>
    <source>
        <strain evidence="1 2">FDA00014472</strain>
    </source>
</reference>
<dbReference type="InterPro" id="IPR019121">
    <property type="entry name" value="CRISPR-assoc_CXXC-CXXC_dom"/>
</dbReference>
<organism evidence="1 2">
    <name type="scientific">Listeria monocytogenes</name>
    <dbReference type="NCBI Taxonomy" id="1639"/>
    <lineage>
        <taxon>Bacteria</taxon>
        <taxon>Bacillati</taxon>
        <taxon>Bacillota</taxon>
        <taxon>Bacilli</taxon>
        <taxon>Bacillales</taxon>
        <taxon>Listeriaceae</taxon>
        <taxon>Listeria</taxon>
    </lineage>
</organism>
<proteinExistence type="predicted"/>
<dbReference type="NCBIfam" id="TIGR01908">
    <property type="entry name" value="cas_CXXC_CXXC"/>
    <property type="match status" value="1"/>
</dbReference>
<protein>
    <submittedName>
        <fullName evidence="1">Type I-B CRISPR-associated protein Cas8b1/Cst1</fullName>
    </submittedName>
</protein>
<dbReference type="Proteomes" id="UP000352246">
    <property type="component" value="Unassembled WGS sequence"/>
</dbReference>
<comment type="caution">
    <text evidence="1">The sequence shown here is derived from an EMBL/GenBank/DDBJ whole genome shotgun (WGS) entry which is preliminary data.</text>
</comment>
<dbReference type="CDD" id="cd09754">
    <property type="entry name" value="Cas8a1_I-A"/>
    <property type="match status" value="1"/>
</dbReference>
<evidence type="ECO:0000313" key="2">
    <source>
        <dbReference type="Proteomes" id="UP000352246"/>
    </source>
</evidence>
<dbReference type="Pfam" id="PF09706">
    <property type="entry name" value="Cas_CXXC_CXXC"/>
    <property type="match status" value="1"/>
</dbReference>
<evidence type="ECO:0000313" key="1">
    <source>
        <dbReference type="EMBL" id="ECH7212729.1"/>
    </source>
</evidence>
<sequence>MQTEIEVRSNDWLINAGLVGFLNIVGKDNVKIDGQSIYFTADLLEDFETKYFNFFIQEYKETLAWSKIVSYKEAMERFRADGFASFDEDALNNLNKYVKNVVKFYLKKANYIKVFPLINSDANVNKWLENLNTINLTKKQKWEEVKPDIVEKVEQIYTQLDVIIDFCTSEKGLRYLGAKNLIYSVINKGWSGVSFLFKQTKFIDPYLDYKTTFVDPVIEHLDTDLSKAKYNCFNCNQPIKNLKLDLSFMNEVGFDTARKTSHVWDFNNDVATCPICRLVYSCVPAGFTYVYGEGMFVNDSYGVNELHHVNERMRKSILRFNKDGINSTNTYQALVESITSEHENNRRYELADIQLIRYENEHYHFNLLSKKMLHIMNDSKEILKSLIRCGYNEGNLNINLYKEVIQHLMNNENLFTLIHKLIFYKQSSVNGLYYNMWNVSGVLEINTKFLKEIEVMTNIEERDLTNAQKSGGDFKQAYVDKNSENKVSSITYKLLNALKLNDKNGFMDILLNSYSYLGKPVPTVFMSSFSSKETFKSIGYAFMIGVSANKTKSKNKDGGNTDEK</sequence>